<dbReference type="Gene3D" id="3.30.70.100">
    <property type="match status" value="1"/>
</dbReference>
<reference evidence="2 5" key="2">
    <citation type="submission" date="2023-11" db="EMBL/GenBank/DDBJ databases">
        <title>Plant-associative lifestyle of Vibrio porteresiae and its evolutionary dynamics.</title>
        <authorList>
            <person name="Rameshkumar N."/>
            <person name="Kirti K."/>
        </authorList>
    </citation>
    <scope>NUCLEOTIDE SEQUENCE [LARGE SCALE GENOMIC DNA]</scope>
    <source>
        <strain evidence="2 5">MSSRF38</strain>
    </source>
</reference>
<name>A0A1Y6IQJ9_9VIBR</name>
<dbReference type="Proteomes" id="UP001283366">
    <property type="component" value="Unassembled WGS sequence"/>
</dbReference>
<dbReference type="InterPro" id="IPR010753">
    <property type="entry name" value="DUF1330"/>
</dbReference>
<dbReference type="RefSeq" id="WP_087479903.1">
    <property type="nucleotide sequence ID" value="NZ_AP024883.1"/>
</dbReference>
<proteinExistence type="predicted"/>
<dbReference type="PANTHER" id="PTHR41521">
    <property type="match status" value="1"/>
</dbReference>
<dbReference type="EMBL" id="JAWRCO010000001">
    <property type="protein sequence ID" value="MDW6003296.1"/>
    <property type="molecule type" value="Genomic_DNA"/>
</dbReference>
<dbReference type="OrthoDB" id="9806380at2"/>
<dbReference type="AlphaFoldDB" id="A0A1Y6IQJ9"/>
<evidence type="ECO:0000313" key="4">
    <source>
        <dbReference type="Proteomes" id="UP000196125"/>
    </source>
</evidence>
<evidence type="ECO:0000313" key="2">
    <source>
        <dbReference type="EMBL" id="MDW6003296.1"/>
    </source>
</evidence>
<dbReference type="SUPFAM" id="SSF54909">
    <property type="entry name" value="Dimeric alpha+beta barrel"/>
    <property type="match status" value="1"/>
</dbReference>
<evidence type="ECO:0000259" key="1">
    <source>
        <dbReference type="Pfam" id="PF07045"/>
    </source>
</evidence>
<dbReference type="EMBL" id="FXXI01000001">
    <property type="protein sequence ID" value="SMR99915.1"/>
    <property type="molecule type" value="Genomic_DNA"/>
</dbReference>
<dbReference type="Pfam" id="PF07045">
    <property type="entry name" value="DUF1330"/>
    <property type="match status" value="1"/>
</dbReference>
<keyword evidence="5" id="KW-1185">Reference proteome</keyword>
<dbReference type="PANTHER" id="PTHR41521:SF4">
    <property type="entry name" value="BLR0684 PROTEIN"/>
    <property type="match status" value="1"/>
</dbReference>
<dbReference type="Proteomes" id="UP000196125">
    <property type="component" value="Unassembled WGS sequence"/>
</dbReference>
<dbReference type="InterPro" id="IPR011008">
    <property type="entry name" value="Dimeric_a/b-barrel"/>
</dbReference>
<organism evidence="3 4">
    <name type="scientific">Vibrio mangrovi</name>
    <dbReference type="NCBI Taxonomy" id="474394"/>
    <lineage>
        <taxon>Bacteria</taxon>
        <taxon>Pseudomonadati</taxon>
        <taxon>Pseudomonadota</taxon>
        <taxon>Gammaproteobacteria</taxon>
        <taxon>Vibrionales</taxon>
        <taxon>Vibrionaceae</taxon>
        <taxon>Vibrio</taxon>
    </lineage>
</organism>
<feature type="domain" description="DUF1330" evidence="1">
    <location>
        <begin position="4"/>
        <end position="91"/>
    </location>
</feature>
<evidence type="ECO:0000313" key="5">
    <source>
        <dbReference type="Proteomes" id="UP001283366"/>
    </source>
</evidence>
<evidence type="ECO:0000313" key="3">
    <source>
        <dbReference type="EMBL" id="SMR99915.1"/>
    </source>
</evidence>
<gene>
    <name evidence="2" type="ORF">SBX37_10595</name>
    <name evidence="3" type="ORF">VIM7927_01153</name>
</gene>
<reference evidence="3 4" key="1">
    <citation type="submission" date="2017-05" db="EMBL/GenBank/DDBJ databases">
        <authorList>
            <person name="Song R."/>
            <person name="Chenine A.L."/>
            <person name="Ruprecht R.M."/>
        </authorList>
    </citation>
    <scope>NUCLEOTIDE SEQUENCE [LARGE SCALE GENOMIC DNA]</scope>
    <source>
        <strain evidence="3 4">CECT 7927</strain>
    </source>
</reference>
<accession>A0A1Y6IQJ9</accession>
<protein>
    <submittedName>
        <fullName evidence="2">DUF1330 domain-containing protein</fullName>
    </submittedName>
</protein>
<sequence>MTCLVIVDSTPTDKEQLAEYSARAAKTLEPFQGKFIARGEPEALHGEAPYQRKSVIEFPDKDSALNWYNSAAYQEIIPIRNKGMDCQFHLIG</sequence>